<comment type="caution">
    <text evidence="1">The sequence shown here is derived from an EMBL/GenBank/DDBJ whole genome shotgun (WGS) entry which is preliminary data.</text>
</comment>
<dbReference type="Proteomes" id="UP001151760">
    <property type="component" value="Unassembled WGS sequence"/>
</dbReference>
<reference evidence="1" key="1">
    <citation type="journal article" date="2022" name="Int. J. Mol. Sci.">
        <title>Draft Genome of Tanacetum Coccineum: Genomic Comparison of Closely Related Tanacetum-Family Plants.</title>
        <authorList>
            <person name="Yamashiro T."/>
            <person name="Shiraishi A."/>
            <person name="Nakayama K."/>
            <person name="Satake H."/>
        </authorList>
    </citation>
    <scope>NUCLEOTIDE SEQUENCE</scope>
</reference>
<reference evidence="1" key="2">
    <citation type="submission" date="2022-01" db="EMBL/GenBank/DDBJ databases">
        <authorList>
            <person name="Yamashiro T."/>
            <person name="Shiraishi A."/>
            <person name="Satake H."/>
            <person name="Nakayama K."/>
        </authorList>
    </citation>
    <scope>NUCLEOTIDE SEQUENCE</scope>
</reference>
<evidence type="ECO:0000313" key="2">
    <source>
        <dbReference type="Proteomes" id="UP001151760"/>
    </source>
</evidence>
<dbReference type="EMBL" id="BQNB010020792">
    <property type="protein sequence ID" value="GJT99681.1"/>
    <property type="molecule type" value="Genomic_DNA"/>
</dbReference>
<protein>
    <submittedName>
        <fullName evidence="1">Uncharacterized protein</fullName>
    </submittedName>
</protein>
<accession>A0ABQ5IHM3</accession>
<gene>
    <name evidence="1" type="ORF">Tco_1110020</name>
</gene>
<keyword evidence="2" id="KW-1185">Reference proteome</keyword>
<proteinExistence type="predicted"/>
<name>A0ABQ5IHM3_9ASTR</name>
<organism evidence="1 2">
    <name type="scientific">Tanacetum coccineum</name>
    <dbReference type="NCBI Taxonomy" id="301880"/>
    <lineage>
        <taxon>Eukaryota</taxon>
        <taxon>Viridiplantae</taxon>
        <taxon>Streptophyta</taxon>
        <taxon>Embryophyta</taxon>
        <taxon>Tracheophyta</taxon>
        <taxon>Spermatophyta</taxon>
        <taxon>Magnoliopsida</taxon>
        <taxon>eudicotyledons</taxon>
        <taxon>Gunneridae</taxon>
        <taxon>Pentapetalae</taxon>
        <taxon>asterids</taxon>
        <taxon>campanulids</taxon>
        <taxon>Asterales</taxon>
        <taxon>Asteraceae</taxon>
        <taxon>Asteroideae</taxon>
        <taxon>Anthemideae</taxon>
        <taxon>Anthemidinae</taxon>
        <taxon>Tanacetum</taxon>
    </lineage>
</organism>
<sequence length="73" mass="8875">MLRQELEHTLIFIHAKNIPDMNSVRIFELDLEVEVLQKPFEELKQERTRDKELFAEAKKRIESNMKENLSFMR</sequence>
<evidence type="ECO:0000313" key="1">
    <source>
        <dbReference type="EMBL" id="GJT99681.1"/>
    </source>
</evidence>